<accession>A0ABV7FCB5</accession>
<evidence type="ECO:0000313" key="3">
    <source>
        <dbReference type="Proteomes" id="UP001595530"/>
    </source>
</evidence>
<gene>
    <name evidence="2" type="ORF">ACFOFO_26125</name>
</gene>
<proteinExistence type="predicted"/>
<organism evidence="2 3">
    <name type="scientific">Undibacterium arcticum</name>
    <dbReference type="NCBI Taxonomy" id="1762892"/>
    <lineage>
        <taxon>Bacteria</taxon>
        <taxon>Pseudomonadati</taxon>
        <taxon>Pseudomonadota</taxon>
        <taxon>Betaproteobacteria</taxon>
        <taxon>Burkholderiales</taxon>
        <taxon>Oxalobacteraceae</taxon>
        <taxon>Undibacterium</taxon>
    </lineage>
</organism>
<dbReference type="EMBL" id="JBHRTP010000111">
    <property type="protein sequence ID" value="MFC3111377.1"/>
    <property type="molecule type" value="Genomic_DNA"/>
</dbReference>
<evidence type="ECO:0000256" key="1">
    <source>
        <dbReference type="SAM" id="MobiDB-lite"/>
    </source>
</evidence>
<protein>
    <submittedName>
        <fullName evidence="2">Uncharacterized protein</fullName>
    </submittedName>
</protein>
<reference evidence="3" key="1">
    <citation type="journal article" date="2019" name="Int. J. Syst. Evol. Microbiol.">
        <title>The Global Catalogue of Microorganisms (GCM) 10K type strain sequencing project: providing services to taxonomists for standard genome sequencing and annotation.</title>
        <authorList>
            <consortium name="The Broad Institute Genomics Platform"/>
            <consortium name="The Broad Institute Genome Sequencing Center for Infectious Disease"/>
            <person name="Wu L."/>
            <person name="Ma J."/>
        </authorList>
    </citation>
    <scope>NUCLEOTIDE SEQUENCE [LARGE SCALE GENOMIC DNA]</scope>
    <source>
        <strain evidence="3">KCTC 42986</strain>
    </source>
</reference>
<name>A0ABV7FCB5_9BURK</name>
<dbReference type="RefSeq" id="WP_390321310.1">
    <property type="nucleotide sequence ID" value="NZ_JBHRTP010000111.1"/>
</dbReference>
<feature type="compositionally biased region" description="Polar residues" evidence="1">
    <location>
        <begin position="1"/>
        <end position="17"/>
    </location>
</feature>
<feature type="region of interest" description="Disordered" evidence="1">
    <location>
        <begin position="1"/>
        <end position="34"/>
    </location>
</feature>
<dbReference type="Proteomes" id="UP001595530">
    <property type="component" value="Unassembled WGS sequence"/>
</dbReference>
<sequence length="100" mass="10721">MKSDTSSPQTAVSTAPYGQTGAERGRSSVATRFGQTVDVRNRGSLRFVRLTDSQLPAIEAPAVVRVWTGEQCRELSAHPARALAAQLLEAASHADLQNML</sequence>
<comment type="caution">
    <text evidence="2">The sequence shown here is derived from an EMBL/GenBank/DDBJ whole genome shotgun (WGS) entry which is preliminary data.</text>
</comment>
<keyword evidence="3" id="KW-1185">Reference proteome</keyword>
<evidence type="ECO:0000313" key="2">
    <source>
        <dbReference type="EMBL" id="MFC3111377.1"/>
    </source>
</evidence>